<dbReference type="OrthoDB" id="3788676at2759"/>
<comment type="caution">
    <text evidence="2">The sequence shown here is derived from an EMBL/GenBank/DDBJ whole genome shotgun (WGS) entry which is preliminary data.</text>
</comment>
<dbReference type="EMBL" id="ML986749">
    <property type="protein sequence ID" value="KAF2258624.1"/>
    <property type="molecule type" value="Genomic_DNA"/>
</dbReference>
<gene>
    <name evidence="2" type="ORF">CC78DRAFT_594331</name>
</gene>
<protein>
    <submittedName>
        <fullName evidence="2">DUF1868-domain-containing protein</fullName>
    </submittedName>
</protein>
<name>A0A9P4JWT5_9PLEO</name>
<accession>A0A9P4JWT5</accession>
<proteinExistence type="predicted"/>
<organism evidence="2 3">
    <name type="scientific">Lojkania enalia</name>
    <dbReference type="NCBI Taxonomy" id="147567"/>
    <lineage>
        <taxon>Eukaryota</taxon>
        <taxon>Fungi</taxon>
        <taxon>Dikarya</taxon>
        <taxon>Ascomycota</taxon>
        <taxon>Pezizomycotina</taxon>
        <taxon>Dothideomycetes</taxon>
        <taxon>Pleosporomycetidae</taxon>
        <taxon>Pleosporales</taxon>
        <taxon>Pleosporales incertae sedis</taxon>
        <taxon>Lojkania</taxon>
    </lineage>
</organism>
<dbReference type="Gene3D" id="3.90.1140.10">
    <property type="entry name" value="Cyclic phosphodiesterase"/>
    <property type="match status" value="1"/>
</dbReference>
<sequence>METTPPSNSELRELKFDQEGNPKKFRGNTIVFHLPSGDARERVCNVLSRLRELRDASGLASSLILLPEESMHMTLLEGVCDYVRTPENWPRYLKDVSLDECNRVFEEKLRKHELKQRPPYTIRIVGWDMHSEGLSLTPEPIDEMEARRLQSLRDDISNTLGLRLPNHDGYAFHIGLGYLRNLSREDTDAVEKVLAEWWNDEVSFELGPPEFCTFENMFFFNRQFNIGER</sequence>
<dbReference type="SUPFAM" id="SSF55144">
    <property type="entry name" value="LigT-like"/>
    <property type="match status" value="1"/>
</dbReference>
<keyword evidence="3" id="KW-1185">Reference proteome</keyword>
<evidence type="ECO:0000313" key="2">
    <source>
        <dbReference type="EMBL" id="KAF2258624.1"/>
    </source>
</evidence>
<dbReference type="AlphaFoldDB" id="A0A9P4JWT5"/>
<dbReference type="InterPro" id="IPR009097">
    <property type="entry name" value="Cyclic_Pdiesterase"/>
</dbReference>
<dbReference type="Proteomes" id="UP000800093">
    <property type="component" value="Unassembled WGS sequence"/>
</dbReference>
<feature type="domain" description="DUF1868" evidence="1">
    <location>
        <begin position="15"/>
        <end position="128"/>
    </location>
</feature>
<dbReference type="Pfam" id="PF08975">
    <property type="entry name" value="2H-phosphodiest"/>
    <property type="match status" value="1"/>
</dbReference>
<evidence type="ECO:0000259" key="1">
    <source>
        <dbReference type="Pfam" id="PF08975"/>
    </source>
</evidence>
<reference evidence="3" key="1">
    <citation type="journal article" date="2020" name="Stud. Mycol.">
        <title>101 Dothideomycetes genomes: A test case for predicting lifestyles and emergence of pathogens.</title>
        <authorList>
            <person name="Haridas S."/>
            <person name="Albert R."/>
            <person name="Binder M."/>
            <person name="Bloem J."/>
            <person name="LaButti K."/>
            <person name="Salamov A."/>
            <person name="Andreopoulos B."/>
            <person name="Baker S."/>
            <person name="Barry K."/>
            <person name="Bills G."/>
            <person name="Bluhm B."/>
            <person name="Cannon C."/>
            <person name="Castanera R."/>
            <person name="Culley D."/>
            <person name="Daum C."/>
            <person name="Ezra D."/>
            <person name="Gonzalez J."/>
            <person name="Henrissat B."/>
            <person name="Kuo A."/>
            <person name="Liang C."/>
            <person name="Lipzen A."/>
            <person name="Lutzoni F."/>
            <person name="Magnuson J."/>
            <person name="Mondo S."/>
            <person name="Nolan M."/>
            <person name="Ohm R."/>
            <person name="Pangilinan J."/>
            <person name="Park H.-J."/>
            <person name="Ramirez L."/>
            <person name="Alfaro M."/>
            <person name="Sun H."/>
            <person name="Tritt A."/>
            <person name="Yoshinaga Y."/>
            <person name="Zwiers L.-H."/>
            <person name="Turgeon B."/>
            <person name="Goodwin S."/>
            <person name="Spatafora J."/>
            <person name="Crous P."/>
            <person name="Grigoriev I."/>
        </authorList>
    </citation>
    <scope>NUCLEOTIDE SEQUENCE [LARGE SCALE GENOMIC DNA]</scope>
    <source>
        <strain evidence="3">CBS 304.66</strain>
    </source>
</reference>
<dbReference type="InterPro" id="IPR015069">
    <property type="entry name" value="2H-PEstase_DUF1868"/>
</dbReference>
<evidence type="ECO:0000313" key="3">
    <source>
        <dbReference type="Proteomes" id="UP000800093"/>
    </source>
</evidence>